<evidence type="ECO:0000313" key="3">
    <source>
        <dbReference type="Proteomes" id="UP000789508"/>
    </source>
</evidence>
<keyword evidence="3" id="KW-1185">Reference proteome</keyword>
<proteinExistence type="predicted"/>
<sequence length="62" mass="6756">WDRPVVEDRQTLEGCSVTSIDAIIERAMASQHVAVESVPQGEESGAKEEPAAVTSKVEFKEK</sequence>
<feature type="non-terminal residue" evidence="2">
    <location>
        <position position="1"/>
    </location>
</feature>
<accession>A0A9N9J7C8</accession>
<protein>
    <submittedName>
        <fullName evidence="2">1964_t:CDS:1</fullName>
    </submittedName>
</protein>
<gene>
    <name evidence="2" type="ORF">ALEPTO_LOCUS14050</name>
</gene>
<dbReference type="Proteomes" id="UP000789508">
    <property type="component" value="Unassembled WGS sequence"/>
</dbReference>
<comment type="caution">
    <text evidence="2">The sequence shown here is derived from an EMBL/GenBank/DDBJ whole genome shotgun (WGS) entry which is preliminary data.</text>
</comment>
<evidence type="ECO:0000256" key="1">
    <source>
        <dbReference type="SAM" id="MobiDB-lite"/>
    </source>
</evidence>
<evidence type="ECO:0000313" key="2">
    <source>
        <dbReference type="EMBL" id="CAG8769195.1"/>
    </source>
</evidence>
<feature type="region of interest" description="Disordered" evidence="1">
    <location>
        <begin position="35"/>
        <end position="62"/>
    </location>
</feature>
<feature type="non-terminal residue" evidence="2">
    <location>
        <position position="62"/>
    </location>
</feature>
<reference evidence="2" key="1">
    <citation type="submission" date="2021-06" db="EMBL/GenBank/DDBJ databases">
        <authorList>
            <person name="Kallberg Y."/>
            <person name="Tangrot J."/>
            <person name="Rosling A."/>
        </authorList>
    </citation>
    <scope>NUCLEOTIDE SEQUENCE</scope>
    <source>
        <strain evidence="2">FL130A</strain>
    </source>
</reference>
<dbReference type="AlphaFoldDB" id="A0A9N9J7C8"/>
<dbReference type="EMBL" id="CAJVPS010051268">
    <property type="protein sequence ID" value="CAG8769195.1"/>
    <property type="molecule type" value="Genomic_DNA"/>
</dbReference>
<name>A0A9N9J7C8_9GLOM</name>
<organism evidence="2 3">
    <name type="scientific">Ambispora leptoticha</name>
    <dbReference type="NCBI Taxonomy" id="144679"/>
    <lineage>
        <taxon>Eukaryota</taxon>
        <taxon>Fungi</taxon>
        <taxon>Fungi incertae sedis</taxon>
        <taxon>Mucoromycota</taxon>
        <taxon>Glomeromycotina</taxon>
        <taxon>Glomeromycetes</taxon>
        <taxon>Archaeosporales</taxon>
        <taxon>Ambisporaceae</taxon>
        <taxon>Ambispora</taxon>
    </lineage>
</organism>